<protein>
    <submittedName>
        <fullName evidence="1">Uncharacterized protein</fullName>
    </submittedName>
</protein>
<accession>A0A933I7Z8</accession>
<organism evidence="1 2">
    <name type="scientific">candidate division TA06 bacterium</name>
    <dbReference type="NCBI Taxonomy" id="2250710"/>
    <lineage>
        <taxon>Bacteria</taxon>
        <taxon>Bacteria division TA06</taxon>
    </lineage>
</organism>
<dbReference type="Proteomes" id="UP000736328">
    <property type="component" value="Unassembled WGS sequence"/>
</dbReference>
<comment type="caution">
    <text evidence="1">The sequence shown here is derived from an EMBL/GenBank/DDBJ whole genome shotgun (WGS) entry which is preliminary data.</text>
</comment>
<evidence type="ECO:0000313" key="1">
    <source>
        <dbReference type="EMBL" id="MBI4726322.1"/>
    </source>
</evidence>
<reference evidence="1" key="1">
    <citation type="submission" date="2020-07" db="EMBL/GenBank/DDBJ databases">
        <title>Huge and variable diversity of episymbiotic CPR bacteria and DPANN archaea in groundwater ecosystems.</title>
        <authorList>
            <person name="He C.Y."/>
            <person name="Keren R."/>
            <person name="Whittaker M."/>
            <person name="Farag I.F."/>
            <person name="Doudna J."/>
            <person name="Cate J.H.D."/>
            <person name="Banfield J.F."/>
        </authorList>
    </citation>
    <scope>NUCLEOTIDE SEQUENCE</scope>
    <source>
        <strain evidence="1">NC_groundwater_1520_Pr4_B-0.1um_53_5</strain>
    </source>
</reference>
<evidence type="ECO:0000313" key="2">
    <source>
        <dbReference type="Proteomes" id="UP000736328"/>
    </source>
</evidence>
<dbReference type="AlphaFoldDB" id="A0A933I7Z8"/>
<sequence length="118" mass="12903">MKAPAFILTLALLILAGVGSPKGQETENKVYNDRWLAQDKVSHLALSAALVGFSYHLLRYEQQKQRAFSRNLAVGLSLGWGLAKETRDASSPNNHFCYKDLTANLLGAGLGIIIFITN</sequence>
<proteinExistence type="predicted"/>
<gene>
    <name evidence="1" type="ORF">HY768_03700</name>
</gene>
<name>A0A933I7Z8_UNCT6</name>
<dbReference type="EMBL" id="JACQXR010000043">
    <property type="protein sequence ID" value="MBI4726322.1"/>
    <property type="molecule type" value="Genomic_DNA"/>
</dbReference>